<evidence type="ECO:0000313" key="1">
    <source>
        <dbReference type="EMBL" id="CAA6821329.1"/>
    </source>
</evidence>
<evidence type="ECO:0008006" key="2">
    <source>
        <dbReference type="Google" id="ProtNLM"/>
    </source>
</evidence>
<dbReference type="AlphaFoldDB" id="A0A6S6U3R5"/>
<protein>
    <recommendedName>
        <fullName evidence="2">Lipoprotein</fullName>
    </recommendedName>
</protein>
<reference evidence="1" key="1">
    <citation type="submission" date="2020-01" db="EMBL/GenBank/DDBJ databases">
        <authorList>
            <person name="Meier V. D."/>
            <person name="Meier V D."/>
        </authorList>
    </citation>
    <scope>NUCLEOTIDE SEQUENCE</scope>
    <source>
        <strain evidence="1">HLG_WM_MAG_04</strain>
    </source>
</reference>
<organism evidence="1">
    <name type="scientific">uncultured Sulfurovum sp</name>
    <dbReference type="NCBI Taxonomy" id="269237"/>
    <lineage>
        <taxon>Bacteria</taxon>
        <taxon>Pseudomonadati</taxon>
        <taxon>Campylobacterota</taxon>
        <taxon>Epsilonproteobacteria</taxon>
        <taxon>Campylobacterales</taxon>
        <taxon>Sulfurovaceae</taxon>
        <taxon>Sulfurovum</taxon>
        <taxon>environmental samples</taxon>
    </lineage>
</organism>
<gene>
    <name evidence="1" type="ORF">HELGO_WM1746</name>
</gene>
<dbReference type="EMBL" id="CACVAX010000059">
    <property type="protein sequence ID" value="CAA6821329.1"/>
    <property type="molecule type" value="Genomic_DNA"/>
</dbReference>
<sequence>MKATNIKYLIIITLTASTLLGCIKHDNITSTKTVSKIPIAMTDTLKVTNNTPQYGENTNEIEAFLSTTPMGSKIYLEEKESGEWYLKVEKTFSVKKDEEKTEIIEPIYAESILI</sequence>
<dbReference type="PROSITE" id="PS51257">
    <property type="entry name" value="PROKAR_LIPOPROTEIN"/>
    <property type="match status" value="1"/>
</dbReference>
<name>A0A6S6U3R5_9BACT</name>
<accession>A0A6S6U3R5</accession>
<proteinExistence type="predicted"/>